<feature type="compositionally biased region" description="Polar residues" evidence="10">
    <location>
        <begin position="196"/>
        <end position="207"/>
    </location>
</feature>
<dbReference type="PANTHER" id="PTHR12683">
    <property type="entry name" value="CDK-ACTIVATING KINASE ASSEMBLY FACTOR MAT1"/>
    <property type="match status" value="1"/>
</dbReference>
<evidence type="ECO:0000259" key="11">
    <source>
        <dbReference type="PROSITE" id="PS50089"/>
    </source>
</evidence>
<dbReference type="GO" id="GO:0070985">
    <property type="term" value="C:transcription factor TFIIK complex"/>
    <property type="evidence" value="ECO:0007669"/>
    <property type="project" value="UniProtKB-ARBA"/>
</dbReference>
<evidence type="ECO:0000256" key="10">
    <source>
        <dbReference type="SAM" id="MobiDB-lite"/>
    </source>
</evidence>
<dbReference type="EMBL" id="ML994614">
    <property type="protein sequence ID" value="KAF2193021.1"/>
    <property type="molecule type" value="Genomic_DNA"/>
</dbReference>
<dbReference type="GO" id="GO:0006289">
    <property type="term" value="P:nucleotide-excision repair"/>
    <property type="evidence" value="ECO:0007669"/>
    <property type="project" value="InterPro"/>
</dbReference>
<evidence type="ECO:0000256" key="5">
    <source>
        <dbReference type="ARBA" id="ARBA00022833"/>
    </source>
</evidence>
<proteinExistence type="predicted"/>
<dbReference type="PANTHER" id="PTHR12683:SF13">
    <property type="entry name" value="CDK-ACTIVATING KINASE ASSEMBLY FACTOR MAT1"/>
    <property type="match status" value="1"/>
</dbReference>
<dbReference type="Pfam" id="PF06391">
    <property type="entry name" value="MAT1"/>
    <property type="match status" value="1"/>
</dbReference>
<evidence type="ECO:0000256" key="8">
    <source>
        <dbReference type="ARBA" id="ARBA00033277"/>
    </source>
</evidence>
<feature type="domain" description="RING-type" evidence="11">
    <location>
        <begin position="54"/>
        <end position="97"/>
    </location>
</feature>
<feature type="compositionally biased region" description="Polar residues" evidence="10">
    <location>
        <begin position="228"/>
        <end position="237"/>
    </location>
</feature>
<keyword evidence="6" id="KW-0539">Nucleus</keyword>
<dbReference type="CDD" id="cd16573">
    <property type="entry name" value="RING-HC_TFB3-like"/>
    <property type="match status" value="1"/>
</dbReference>
<feature type="compositionally biased region" description="Basic and acidic residues" evidence="10">
    <location>
        <begin position="208"/>
        <end position="218"/>
    </location>
</feature>
<keyword evidence="3" id="KW-0479">Metal-binding</keyword>
<dbReference type="GO" id="GO:0061575">
    <property type="term" value="F:cyclin-dependent protein serine/threonine kinase activator activity"/>
    <property type="evidence" value="ECO:0007669"/>
    <property type="project" value="InterPro"/>
</dbReference>
<dbReference type="PROSITE" id="PS00518">
    <property type="entry name" value="ZF_RING_1"/>
    <property type="match status" value="1"/>
</dbReference>
<dbReference type="GO" id="GO:0006357">
    <property type="term" value="P:regulation of transcription by RNA polymerase II"/>
    <property type="evidence" value="ECO:0007669"/>
    <property type="project" value="TreeGrafter"/>
</dbReference>
<feature type="region of interest" description="Disordered" evidence="10">
    <location>
        <begin position="196"/>
        <end position="246"/>
    </location>
</feature>
<evidence type="ECO:0000256" key="6">
    <source>
        <dbReference type="ARBA" id="ARBA00023242"/>
    </source>
</evidence>
<evidence type="ECO:0000256" key="1">
    <source>
        <dbReference type="ARBA" id="ARBA00004123"/>
    </source>
</evidence>
<gene>
    <name evidence="12" type="ORF">K469DRAFT_745426</name>
</gene>
<dbReference type="Pfam" id="PF17121">
    <property type="entry name" value="zf-C3HC4_5"/>
    <property type="match status" value="1"/>
</dbReference>
<dbReference type="GO" id="GO:0008270">
    <property type="term" value="F:zinc ion binding"/>
    <property type="evidence" value="ECO:0007669"/>
    <property type="project" value="UniProtKB-KW"/>
</dbReference>
<evidence type="ECO:0000256" key="3">
    <source>
        <dbReference type="ARBA" id="ARBA00022723"/>
    </source>
</evidence>
<keyword evidence="5" id="KW-0862">Zinc</keyword>
<evidence type="ECO:0000256" key="9">
    <source>
        <dbReference type="PROSITE-ProRule" id="PRU00175"/>
    </source>
</evidence>
<feature type="compositionally biased region" description="Low complexity" evidence="10">
    <location>
        <begin position="23"/>
        <end position="44"/>
    </location>
</feature>
<keyword evidence="13" id="KW-1185">Reference proteome</keyword>
<evidence type="ECO:0000256" key="4">
    <source>
        <dbReference type="ARBA" id="ARBA00022771"/>
    </source>
</evidence>
<dbReference type="InterPro" id="IPR017907">
    <property type="entry name" value="Znf_RING_CS"/>
</dbReference>
<evidence type="ECO:0000313" key="13">
    <source>
        <dbReference type="Proteomes" id="UP000800200"/>
    </source>
</evidence>
<protein>
    <recommendedName>
        <fullName evidence="2">RNA polymerase II transcription factor B subunit 3</fullName>
    </recommendedName>
    <alternativeName>
        <fullName evidence="8">RNA polymerase II transcription factor B 38 kDa subunit</fullName>
    </alternativeName>
    <alternativeName>
        <fullName evidence="7">RNA polymerase II transcription factor B p38 subunit</fullName>
    </alternativeName>
</protein>
<name>A0A6A6EP06_9PEZI</name>
<dbReference type="Gene3D" id="3.30.40.10">
    <property type="entry name" value="Zinc/RING finger domain, C3HC4 (zinc finger)"/>
    <property type="match status" value="1"/>
</dbReference>
<dbReference type="GO" id="GO:0016301">
    <property type="term" value="F:kinase activity"/>
    <property type="evidence" value="ECO:0007669"/>
    <property type="project" value="UniProtKB-KW"/>
</dbReference>
<evidence type="ECO:0000256" key="7">
    <source>
        <dbReference type="ARBA" id="ARBA00029873"/>
    </source>
</evidence>
<feature type="region of interest" description="Disordered" evidence="10">
    <location>
        <begin position="1"/>
        <end position="50"/>
    </location>
</feature>
<dbReference type="OrthoDB" id="5963at2759"/>
<dbReference type="PROSITE" id="PS50089">
    <property type="entry name" value="ZF_RING_2"/>
    <property type="match status" value="1"/>
</dbReference>
<sequence>MSKAATRVGATPTKRLAEDGGASRLSSSLHSLSLRSPSKSTSTPAFADSSSDICPVCKSSRYLNPNMKFLVNPECYHKMCESCVDRIFSHGPAPCPIAGCKRTLRKAKFRNQTFEDLRVEREVDIRRRVAKILNKTEEDFDTLLNYNNYLETVETTTFNLIYKIDVEATERRLQAFAEVQRAEALSTLPASQASKIRSVSSTQQITDSKQESSTDRVVLKKSAGQRKVPSSSMSTPDPFSGAENGDVDSGFNFHGLKKRVAPEPEKPYDPYGGWSVEPQYFILQDDYDVEWLKHTKDEVKNAAGGYDMKDFYTRALCDAFSGFGVFIDEEMTARDNQASGDAVIGTQTAAAVAAGGRDVHMDDLF</sequence>
<dbReference type="NCBIfam" id="TIGR00570">
    <property type="entry name" value="cdk7"/>
    <property type="match status" value="1"/>
</dbReference>
<dbReference type="AlphaFoldDB" id="A0A6A6EP06"/>
<organism evidence="12 13">
    <name type="scientific">Zopfia rhizophila CBS 207.26</name>
    <dbReference type="NCBI Taxonomy" id="1314779"/>
    <lineage>
        <taxon>Eukaryota</taxon>
        <taxon>Fungi</taxon>
        <taxon>Dikarya</taxon>
        <taxon>Ascomycota</taxon>
        <taxon>Pezizomycotina</taxon>
        <taxon>Dothideomycetes</taxon>
        <taxon>Dothideomycetes incertae sedis</taxon>
        <taxon>Zopfiaceae</taxon>
        <taxon>Zopfia</taxon>
    </lineage>
</organism>
<dbReference type="InterPro" id="IPR004575">
    <property type="entry name" value="MAT1/Tfb3"/>
</dbReference>
<keyword evidence="4 9" id="KW-0863">Zinc-finger</keyword>
<keyword evidence="12" id="KW-0418">Kinase</keyword>
<dbReference type="SUPFAM" id="SSF57850">
    <property type="entry name" value="RING/U-box"/>
    <property type="match status" value="1"/>
</dbReference>
<comment type="subcellular location">
    <subcellularLocation>
        <location evidence="1">Nucleus</location>
    </subcellularLocation>
</comment>
<dbReference type="Proteomes" id="UP000800200">
    <property type="component" value="Unassembled WGS sequence"/>
</dbReference>
<dbReference type="InterPro" id="IPR015877">
    <property type="entry name" value="MAT1_centre"/>
</dbReference>
<dbReference type="InterPro" id="IPR013083">
    <property type="entry name" value="Znf_RING/FYVE/PHD"/>
</dbReference>
<dbReference type="InterPro" id="IPR001841">
    <property type="entry name" value="Znf_RING"/>
</dbReference>
<keyword evidence="12" id="KW-0808">Transferase</keyword>
<accession>A0A6A6EP06</accession>
<evidence type="ECO:0000313" key="12">
    <source>
        <dbReference type="EMBL" id="KAF2193021.1"/>
    </source>
</evidence>
<dbReference type="FunFam" id="3.30.40.10:FF:000037">
    <property type="entry name" value="Cdk-activating kinase assembly factor MAT1, centre"/>
    <property type="match status" value="1"/>
</dbReference>
<reference evidence="12" key="1">
    <citation type="journal article" date="2020" name="Stud. Mycol.">
        <title>101 Dothideomycetes genomes: a test case for predicting lifestyles and emergence of pathogens.</title>
        <authorList>
            <person name="Haridas S."/>
            <person name="Albert R."/>
            <person name="Binder M."/>
            <person name="Bloem J."/>
            <person name="Labutti K."/>
            <person name="Salamov A."/>
            <person name="Andreopoulos B."/>
            <person name="Baker S."/>
            <person name="Barry K."/>
            <person name="Bills G."/>
            <person name="Bluhm B."/>
            <person name="Cannon C."/>
            <person name="Castanera R."/>
            <person name="Culley D."/>
            <person name="Daum C."/>
            <person name="Ezra D."/>
            <person name="Gonzalez J."/>
            <person name="Henrissat B."/>
            <person name="Kuo A."/>
            <person name="Liang C."/>
            <person name="Lipzen A."/>
            <person name="Lutzoni F."/>
            <person name="Magnuson J."/>
            <person name="Mondo S."/>
            <person name="Nolan M."/>
            <person name="Ohm R."/>
            <person name="Pangilinan J."/>
            <person name="Park H.-J."/>
            <person name="Ramirez L."/>
            <person name="Alfaro M."/>
            <person name="Sun H."/>
            <person name="Tritt A."/>
            <person name="Yoshinaga Y."/>
            <person name="Zwiers L.-H."/>
            <person name="Turgeon B."/>
            <person name="Goodwin S."/>
            <person name="Spatafora J."/>
            <person name="Crous P."/>
            <person name="Grigoriev I."/>
        </authorList>
    </citation>
    <scope>NUCLEOTIDE SEQUENCE</scope>
    <source>
        <strain evidence="12">CBS 207.26</strain>
    </source>
</reference>
<evidence type="ECO:0000256" key="2">
    <source>
        <dbReference type="ARBA" id="ARBA00022257"/>
    </source>
</evidence>